<sequence>MSEKVRLFIGNIFHSPEKLQVQLLEGGFVAVKDRKIIAVGDADALKNELNRFENEYDVEKVTLKASQVLVPGFVDTHIHAPQYPNCGLGYDKTLLDWLNLYTFELERKYRDLELAEKVFDSVVKKSIEHGTTTACYFGSLFADATIVLADAVEKYGQRALVGKINMTQCTFDDYRETEQESLDNTIRFVENVLSRKNDLVQPIITPRFALSVDIEHMTKLSEIAKTYDLHIQSHVSENKDEIALIHDIYDLPYAEVYDKANILTKKTVLAHGIYLSDDELKLILERDTAISHCPDSNTCIKSGLCDVRRFMECGIKVGLGTDISGGFSPSIRQAMKSALDVSIHISFNRDNYEPLTYKDVFYLATLGGAEALAMDDKIGNFEPGKEFDALIIDVDIKDGQIDYLIDCSPWEVLQKFIYSGDDRNILEVYVSGRKLKG</sequence>
<evidence type="ECO:0000256" key="8">
    <source>
        <dbReference type="ARBA" id="ARBA00051148"/>
    </source>
</evidence>
<gene>
    <name evidence="11" type="ORF">GWI33_022099</name>
</gene>
<comment type="catalytic activity">
    <reaction evidence="8 9">
        <text>guanine + H2O + H(+) = xanthine + NH4(+)</text>
        <dbReference type="Rhea" id="RHEA:14665"/>
        <dbReference type="ChEBI" id="CHEBI:15377"/>
        <dbReference type="ChEBI" id="CHEBI:15378"/>
        <dbReference type="ChEBI" id="CHEBI:16235"/>
        <dbReference type="ChEBI" id="CHEBI:17712"/>
        <dbReference type="ChEBI" id="CHEBI:28938"/>
        <dbReference type="EC" id="3.5.4.3"/>
    </reaction>
</comment>
<keyword evidence="6 9" id="KW-0378">Hydrolase</keyword>
<dbReference type="SUPFAM" id="SSF51556">
    <property type="entry name" value="Metallo-dependent hydrolases"/>
    <property type="match status" value="1"/>
</dbReference>
<dbReference type="GO" id="GO:0008270">
    <property type="term" value="F:zinc ion binding"/>
    <property type="evidence" value="ECO:0007669"/>
    <property type="project" value="UniProtKB-UniRule"/>
</dbReference>
<dbReference type="Gene3D" id="2.30.40.10">
    <property type="entry name" value="Urease, subunit C, domain 1"/>
    <property type="match status" value="1"/>
</dbReference>
<dbReference type="EMBL" id="JAACXV010000077">
    <property type="protein sequence ID" value="KAF7284512.1"/>
    <property type="molecule type" value="Genomic_DNA"/>
</dbReference>
<dbReference type="InterPro" id="IPR006680">
    <property type="entry name" value="Amidohydro-rel"/>
</dbReference>
<dbReference type="Proteomes" id="UP000625711">
    <property type="component" value="Unassembled WGS sequence"/>
</dbReference>
<reference evidence="11" key="1">
    <citation type="submission" date="2020-08" db="EMBL/GenBank/DDBJ databases">
        <title>Genome sequencing and assembly of the red palm weevil Rhynchophorus ferrugineus.</title>
        <authorList>
            <person name="Dias G.B."/>
            <person name="Bergman C.M."/>
            <person name="Manee M."/>
        </authorList>
    </citation>
    <scope>NUCLEOTIDE SEQUENCE</scope>
    <source>
        <strain evidence="11">AA-2017</strain>
        <tissue evidence="11">Whole larva</tissue>
    </source>
</reference>
<evidence type="ECO:0000256" key="9">
    <source>
        <dbReference type="RuleBase" id="RU366009"/>
    </source>
</evidence>
<evidence type="ECO:0000256" key="7">
    <source>
        <dbReference type="ARBA" id="ARBA00022833"/>
    </source>
</evidence>
<keyword evidence="12" id="KW-1185">Reference proteome</keyword>
<dbReference type="Pfam" id="PF01979">
    <property type="entry name" value="Amidohydro_1"/>
    <property type="match status" value="1"/>
</dbReference>
<keyword evidence="7 9" id="KW-0862">Zinc</keyword>
<accession>A0A834IT74</accession>
<dbReference type="OrthoDB" id="194468at2759"/>
<dbReference type="UniPathway" id="UPA00603">
    <property type="reaction ID" value="UER00660"/>
</dbReference>
<protein>
    <recommendedName>
        <fullName evidence="4 9">Guanine deaminase</fullName>
        <shortName evidence="9">Guanase</shortName>
        <ecNumber evidence="3 9">3.5.4.3</ecNumber>
    </recommendedName>
    <alternativeName>
        <fullName evidence="9">Guanine aminohydrolase</fullName>
    </alternativeName>
</protein>
<evidence type="ECO:0000256" key="2">
    <source>
        <dbReference type="ARBA" id="ARBA00006745"/>
    </source>
</evidence>
<name>A0A834IT74_RHYFE</name>
<dbReference type="GO" id="GO:0005829">
    <property type="term" value="C:cytosol"/>
    <property type="evidence" value="ECO:0007669"/>
    <property type="project" value="TreeGrafter"/>
</dbReference>
<dbReference type="InterPro" id="IPR032466">
    <property type="entry name" value="Metal_Hydrolase"/>
</dbReference>
<comment type="function">
    <text evidence="9">Catalyzes the hydrolytic deamination of guanine, producing xanthine and ammonia.</text>
</comment>
<comment type="caution">
    <text evidence="11">The sequence shown here is derived from an EMBL/GenBank/DDBJ whole genome shotgun (WGS) entry which is preliminary data.</text>
</comment>
<dbReference type="FunFam" id="3.20.20.140:FF:000022">
    <property type="entry name" value="Guanine deaminase"/>
    <property type="match status" value="1"/>
</dbReference>
<dbReference type="PANTHER" id="PTHR11271">
    <property type="entry name" value="GUANINE DEAMINASE"/>
    <property type="match status" value="1"/>
</dbReference>
<evidence type="ECO:0000256" key="1">
    <source>
        <dbReference type="ARBA" id="ARBA00004984"/>
    </source>
</evidence>
<comment type="cofactor">
    <cofactor evidence="9">
        <name>Zn(2+)</name>
        <dbReference type="ChEBI" id="CHEBI:29105"/>
    </cofactor>
    <text evidence="9">Binds 1 zinc ion per subunit.</text>
</comment>
<organism evidence="11 12">
    <name type="scientific">Rhynchophorus ferrugineus</name>
    <name type="common">Red palm weevil</name>
    <name type="synonym">Curculio ferrugineus</name>
    <dbReference type="NCBI Taxonomy" id="354439"/>
    <lineage>
        <taxon>Eukaryota</taxon>
        <taxon>Metazoa</taxon>
        <taxon>Ecdysozoa</taxon>
        <taxon>Arthropoda</taxon>
        <taxon>Hexapoda</taxon>
        <taxon>Insecta</taxon>
        <taxon>Pterygota</taxon>
        <taxon>Neoptera</taxon>
        <taxon>Endopterygota</taxon>
        <taxon>Coleoptera</taxon>
        <taxon>Polyphaga</taxon>
        <taxon>Cucujiformia</taxon>
        <taxon>Curculionidae</taxon>
        <taxon>Dryophthorinae</taxon>
        <taxon>Rhynchophorus</taxon>
    </lineage>
</organism>
<dbReference type="EC" id="3.5.4.3" evidence="3 9"/>
<dbReference type="InterPro" id="IPR014311">
    <property type="entry name" value="Guanine_deaminase"/>
</dbReference>
<evidence type="ECO:0000256" key="3">
    <source>
        <dbReference type="ARBA" id="ARBA00012781"/>
    </source>
</evidence>
<dbReference type="Gene3D" id="3.20.20.140">
    <property type="entry name" value="Metal-dependent hydrolases"/>
    <property type="match status" value="1"/>
</dbReference>
<feature type="domain" description="Amidohydrolase-related" evidence="10">
    <location>
        <begin position="68"/>
        <end position="433"/>
    </location>
</feature>
<comment type="pathway">
    <text evidence="1 9">Purine metabolism; guanine degradation; xanthine from guanine: step 1/1.</text>
</comment>
<proteinExistence type="inferred from homology"/>
<evidence type="ECO:0000259" key="10">
    <source>
        <dbReference type="Pfam" id="PF01979"/>
    </source>
</evidence>
<dbReference type="GO" id="GO:0008892">
    <property type="term" value="F:guanine deaminase activity"/>
    <property type="evidence" value="ECO:0007669"/>
    <property type="project" value="UniProtKB-UniRule"/>
</dbReference>
<dbReference type="GO" id="GO:0006147">
    <property type="term" value="P:guanine catabolic process"/>
    <property type="evidence" value="ECO:0007669"/>
    <property type="project" value="UniProtKB-UniRule"/>
</dbReference>
<evidence type="ECO:0000256" key="5">
    <source>
        <dbReference type="ARBA" id="ARBA00022723"/>
    </source>
</evidence>
<comment type="similarity">
    <text evidence="2 9">Belongs to the metallo-dependent hydrolases superfamily. ATZ/TRZ family.</text>
</comment>
<dbReference type="InterPro" id="IPR051607">
    <property type="entry name" value="Metallo-dep_hydrolases"/>
</dbReference>
<dbReference type="PANTHER" id="PTHR11271:SF6">
    <property type="entry name" value="GUANINE DEAMINASE"/>
    <property type="match status" value="1"/>
</dbReference>
<evidence type="ECO:0000256" key="4">
    <source>
        <dbReference type="ARBA" id="ARBA00014514"/>
    </source>
</evidence>
<keyword evidence="5 9" id="KW-0479">Metal-binding</keyword>
<evidence type="ECO:0000256" key="6">
    <source>
        <dbReference type="ARBA" id="ARBA00022801"/>
    </source>
</evidence>
<evidence type="ECO:0000313" key="12">
    <source>
        <dbReference type="Proteomes" id="UP000625711"/>
    </source>
</evidence>
<dbReference type="AlphaFoldDB" id="A0A834IT74"/>
<dbReference type="InterPro" id="IPR011059">
    <property type="entry name" value="Metal-dep_hydrolase_composite"/>
</dbReference>
<evidence type="ECO:0000313" key="11">
    <source>
        <dbReference type="EMBL" id="KAF7284512.1"/>
    </source>
</evidence>
<dbReference type="NCBIfam" id="TIGR02967">
    <property type="entry name" value="guan_deamin"/>
    <property type="match status" value="1"/>
</dbReference>
<dbReference type="SUPFAM" id="SSF51338">
    <property type="entry name" value="Composite domain of metallo-dependent hydrolases"/>
    <property type="match status" value="2"/>
</dbReference>